<dbReference type="InterPro" id="IPR011012">
    <property type="entry name" value="Longin-like_dom_sf"/>
</dbReference>
<protein>
    <recommendedName>
        <fullName evidence="3">Trafficking protein particle complex subunit 2</fullName>
    </recommendedName>
</protein>
<dbReference type="InParanoid" id="A0A0D1YIC2"/>
<dbReference type="GO" id="GO:0006888">
    <property type="term" value="P:endoplasmic reticulum to Golgi vesicle-mediated transport"/>
    <property type="evidence" value="ECO:0007669"/>
    <property type="project" value="InterPro"/>
</dbReference>
<dbReference type="HOGENOM" id="CLU_085828_0_0_1"/>
<dbReference type="STRING" id="253628.A0A0D1YIC2"/>
<dbReference type="PANTHER" id="PTHR12403">
    <property type="entry name" value="TRAFFICKING PROTEIN PARTICLE COMPLEX SUBUNIT 2"/>
    <property type="match status" value="1"/>
</dbReference>
<organism evidence="1 2">
    <name type="scientific">Verruconis gallopava</name>
    <dbReference type="NCBI Taxonomy" id="253628"/>
    <lineage>
        <taxon>Eukaryota</taxon>
        <taxon>Fungi</taxon>
        <taxon>Dikarya</taxon>
        <taxon>Ascomycota</taxon>
        <taxon>Pezizomycotina</taxon>
        <taxon>Dothideomycetes</taxon>
        <taxon>Pleosporomycetidae</taxon>
        <taxon>Venturiales</taxon>
        <taxon>Sympoventuriaceae</taxon>
        <taxon>Verruconis</taxon>
    </lineage>
</organism>
<evidence type="ECO:0008006" key="3">
    <source>
        <dbReference type="Google" id="ProtNLM"/>
    </source>
</evidence>
<reference evidence="1 2" key="1">
    <citation type="submission" date="2015-01" db="EMBL/GenBank/DDBJ databases">
        <title>The Genome Sequence of Ochroconis gallopava CBS43764.</title>
        <authorList>
            <consortium name="The Broad Institute Genomics Platform"/>
            <person name="Cuomo C."/>
            <person name="de Hoog S."/>
            <person name="Gorbushina A."/>
            <person name="Stielow B."/>
            <person name="Teixiera M."/>
            <person name="Abouelleil A."/>
            <person name="Chapman S.B."/>
            <person name="Priest M."/>
            <person name="Young S.K."/>
            <person name="Wortman J."/>
            <person name="Nusbaum C."/>
            <person name="Birren B."/>
        </authorList>
    </citation>
    <scope>NUCLEOTIDE SEQUENCE [LARGE SCALE GENOMIC DNA]</scope>
    <source>
        <strain evidence="1 2">CBS 43764</strain>
    </source>
</reference>
<dbReference type="InterPro" id="IPR006722">
    <property type="entry name" value="Sedlin"/>
</dbReference>
<dbReference type="VEuPathDB" id="FungiDB:PV09_07940"/>
<dbReference type="Pfam" id="PF04628">
    <property type="entry name" value="Sedlin_N"/>
    <property type="match status" value="1"/>
</dbReference>
<accession>A0A0D1YIC2</accession>
<gene>
    <name evidence="1" type="ORF">PV09_07940</name>
</gene>
<sequence>MSFYFVIVGHRDNPLFEHEFGTSKSGGDGGSRFTQEQRRMNQFIVHASLDVAEEAQWGTQNMYLKYIDRYASSYIFCFLTGGNVKFLLLSNPETHSATNTLTTPGGRSSAAASARLSAQGSMYNPTAAATEEGVKNFFVEVYDVWVKTLMNPFYHTDMVVKSPKFRERVAAAGRRYL</sequence>
<dbReference type="AlphaFoldDB" id="A0A0D1YIC2"/>
<name>A0A0D1YIC2_9PEZI</name>
<dbReference type="RefSeq" id="XP_016210456.1">
    <property type="nucleotide sequence ID" value="XM_016361774.1"/>
</dbReference>
<evidence type="ECO:0000313" key="2">
    <source>
        <dbReference type="Proteomes" id="UP000053259"/>
    </source>
</evidence>
<dbReference type="Gene3D" id="3.30.450.70">
    <property type="match status" value="1"/>
</dbReference>
<keyword evidence="2" id="KW-1185">Reference proteome</keyword>
<evidence type="ECO:0000313" key="1">
    <source>
        <dbReference type="EMBL" id="KIW00587.1"/>
    </source>
</evidence>
<dbReference type="EMBL" id="KN847562">
    <property type="protein sequence ID" value="KIW00587.1"/>
    <property type="molecule type" value="Genomic_DNA"/>
</dbReference>
<dbReference type="GO" id="GO:0005737">
    <property type="term" value="C:cytoplasm"/>
    <property type="evidence" value="ECO:0007669"/>
    <property type="project" value="GOC"/>
</dbReference>
<dbReference type="FunCoup" id="A0A0D1YIC2">
    <property type="interactions" value="345"/>
</dbReference>
<dbReference type="CDD" id="cd14825">
    <property type="entry name" value="TRAPPC2_sedlin"/>
    <property type="match status" value="1"/>
</dbReference>
<proteinExistence type="predicted"/>
<dbReference type="Proteomes" id="UP000053259">
    <property type="component" value="Unassembled WGS sequence"/>
</dbReference>
<dbReference type="SUPFAM" id="SSF64356">
    <property type="entry name" value="SNARE-like"/>
    <property type="match status" value="1"/>
</dbReference>
<dbReference type="GeneID" id="27315913"/>